<gene>
    <name evidence="3" type="ORF">PSNMU_V1.4_AUG-EV-PASAV3_0037080</name>
</gene>
<keyword evidence="4" id="KW-1185">Reference proteome</keyword>
<name>A0A448Z4I5_9STRA</name>
<proteinExistence type="predicted"/>
<evidence type="ECO:0000313" key="4">
    <source>
        <dbReference type="Proteomes" id="UP000291116"/>
    </source>
</evidence>
<protein>
    <submittedName>
        <fullName evidence="3">Uncharacterized protein</fullName>
    </submittedName>
</protein>
<organism evidence="3 4">
    <name type="scientific">Pseudo-nitzschia multistriata</name>
    <dbReference type="NCBI Taxonomy" id="183589"/>
    <lineage>
        <taxon>Eukaryota</taxon>
        <taxon>Sar</taxon>
        <taxon>Stramenopiles</taxon>
        <taxon>Ochrophyta</taxon>
        <taxon>Bacillariophyta</taxon>
        <taxon>Bacillariophyceae</taxon>
        <taxon>Bacillariophycidae</taxon>
        <taxon>Bacillariales</taxon>
        <taxon>Bacillariaceae</taxon>
        <taxon>Pseudo-nitzschia</taxon>
    </lineage>
</organism>
<reference evidence="3 4" key="1">
    <citation type="submission" date="2019-01" db="EMBL/GenBank/DDBJ databases">
        <authorList>
            <person name="Ferrante I. M."/>
        </authorList>
    </citation>
    <scope>NUCLEOTIDE SEQUENCE [LARGE SCALE GENOMIC DNA]</scope>
    <source>
        <strain evidence="3 4">B856</strain>
    </source>
</reference>
<feature type="region of interest" description="Disordered" evidence="1">
    <location>
        <begin position="102"/>
        <end position="121"/>
    </location>
</feature>
<dbReference type="Proteomes" id="UP000291116">
    <property type="component" value="Unassembled WGS sequence"/>
</dbReference>
<dbReference type="EMBL" id="CAACVS010000109">
    <property type="protein sequence ID" value="VEU36932.1"/>
    <property type="molecule type" value="Genomic_DNA"/>
</dbReference>
<evidence type="ECO:0000256" key="2">
    <source>
        <dbReference type="SAM" id="Phobius"/>
    </source>
</evidence>
<evidence type="ECO:0000256" key="1">
    <source>
        <dbReference type="SAM" id="MobiDB-lite"/>
    </source>
</evidence>
<keyword evidence="2" id="KW-0472">Membrane</keyword>
<evidence type="ECO:0000313" key="3">
    <source>
        <dbReference type="EMBL" id="VEU36932.1"/>
    </source>
</evidence>
<accession>A0A448Z4I5</accession>
<keyword evidence="2" id="KW-0812">Transmembrane</keyword>
<feature type="transmembrane region" description="Helical" evidence="2">
    <location>
        <begin position="41"/>
        <end position="60"/>
    </location>
</feature>
<dbReference type="AlphaFoldDB" id="A0A448Z4I5"/>
<keyword evidence="2" id="KW-1133">Transmembrane helix</keyword>
<sequence>MVYVGFNSSIYSRNATEISNQDATDAKTTTAPSSDSKPATVLFLSVATAVLVVLSMAFVAGRIKLTVRRKWRGKHVPPPGMAFPTDIGVIEGAEPNLRYHDDVNHDDDYHDDVNDDGDYHDGVKRTELV</sequence>